<dbReference type="PANTHER" id="PTHR42720:SF1">
    <property type="entry name" value="GLYCEROL 3-PHOSPHATE OXIDASE"/>
    <property type="match status" value="1"/>
</dbReference>
<evidence type="ECO:0000259" key="1">
    <source>
        <dbReference type="Pfam" id="PF01266"/>
    </source>
</evidence>
<accession>A0A3E4QUG7</accession>
<sequence length="479" mass="51183">MRHYDIVIVGAGITGCAIARQLSRYDLAIACVEAGNDIALGSTKANGGLVHAGYDPAAGTVKASVNARGCALYGRWAKELGFGFKRTGSMVLGFSPADREHLEKLLENGRANGVEDMRIIEDDEIWEHEPRASKEATCALWCPSTGYVDPFEVAIAAAENAAANGVEFWRSAAVDAIDEHADGFVLHTSAGDLSASYLVNAAGNGCADISRMAGGEHFELVWRQGNIAVLDHEARPLMPLYPIPTSVSKGVIVTGTVHGNTVITATAAIREAGDNDTYAADVEELLSGARKLVPDLDTRRLVRAFAGGRAVIRGLNDFLIERSAAQPRLFQAAGIQSPGVASAPAVAERIEGLIRQAGITLIEKPGYNPARTVPEDFDLASPDRKRELIESDPAWGRVVCRCETVPEAEIVAAIRREPGAVSVEGVKRRCRAGMGRCQSGFCQSRVVRILARELDCDPADVLLEDKGSNIVYGPVKEVR</sequence>
<gene>
    <name evidence="3" type="ORF">DXC81_04300</name>
</gene>
<dbReference type="InterPro" id="IPR006076">
    <property type="entry name" value="FAD-dep_OxRdtase"/>
</dbReference>
<dbReference type="SUPFAM" id="SSF51905">
    <property type="entry name" value="FAD/NAD(P)-binding domain"/>
    <property type="match status" value="1"/>
</dbReference>
<dbReference type="PROSITE" id="PS51257">
    <property type="entry name" value="PROKAR_LIPOPROTEIN"/>
    <property type="match status" value="1"/>
</dbReference>
<dbReference type="Proteomes" id="UP000260943">
    <property type="component" value="Unassembled WGS sequence"/>
</dbReference>
<dbReference type="InterPro" id="IPR036188">
    <property type="entry name" value="FAD/NAD-bd_sf"/>
</dbReference>
<evidence type="ECO:0000259" key="2">
    <source>
        <dbReference type="Pfam" id="PF04324"/>
    </source>
</evidence>
<organism evidence="3 4">
    <name type="scientific">Collinsella tanakaei</name>
    <dbReference type="NCBI Taxonomy" id="626935"/>
    <lineage>
        <taxon>Bacteria</taxon>
        <taxon>Bacillati</taxon>
        <taxon>Actinomycetota</taxon>
        <taxon>Coriobacteriia</taxon>
        <taxon>Coriobacteriales</taxon>
        <taxon>Coriobacteriaceae</taxon>
        <taxon>Collinsella</taxon>
    </lineage>
</organism>
<dbReference type="AlphaFoldDB" id="A0A3E4QUG7"/>
<feature type="domain" description="BFD-like [2Fe-2S]-binding" evidence="2">
    <location>
        <begin position="398"/>
        <end position="452"/>
    </location>
</feature>
<protein>
    <submittedName>
        <fullName evidence="3">FAD/NAD(P)-binding oxidoreductase</fullName>
    </submittedName>
</protein>
<dbReference type="RefSeq" id="WP_117679335.1">
    <property type="nucleotide sequence ID" value="NZ_CAJJKC010000002.1"/>
</dbReference>
<dbReference type="Gene3D" id="1.10.10.1100">
    <property type="entry name" value="BFD-like [2Fe-2S]-binding domain"/>
    <property type="match status" value="1"/>
</dbReference>
<dbReference type="Gene3D" id="3.30.9.10">
    <property type="entry name" value="D-Amino Acid Oxidase, subunit A, domain 2"/>
    <property type="match status" value="1"/>
</dbReference>
<evidence type="ECO:0000313" key="3">
    <source>
        <dbReference type="EMBL" id="RGL10697.1"/>
    </source>
</evidence>
<comment type="caution">
    <text evidence="3">The sequence shown here is derived from an EMBL/GenBank/DDBJ whole genome shotgun (WGS) entry which is preliminary data.</text>
</comment>
<dbReference type="Pfam" id="PF04324">
    <property type="entry name" value="Fer2_BFD"/>
    <property type="match status" value="1"/>
</dbReference>
<dbReference type="Gene3D" id="3.50.50.60">
    <property type="entry name" value="FAD/NAD(P)-binding domain"/>
    <property type="match status" value="1"/>
</dbReference>
<feature type="domain" description="FAD dependent oxidoreductase" evidence="1">
    <location>
        <begin position="5"/>
        <end position="349"/>
    </location>
</feature>
<dbReference type="InterPro" id="IPR041854">
    <property type="entry name" value="BFD-like_2Fe2S-bd_dom_sf"/>
</dbReference>
<dbReference type="Pfam" id="PF01266">
    <property type="entry name" value="DAO"/>
    <property type="match status" value="1"/>
</dbReference>
<name>A0A3E4QUG7_9ACTN</name>
<dbReference type="InterPro" id="IPR007419">
    <property type="entry name" value="BFD-like_2Fe2S-bd_dom"/>
</dbReference>
<dbReference type="InterPro" id="IPR052745">
    <property type="entry name" value="G3P_Oxidase/Oxidoreductase"/>
</dbReference>
<proteinExistence type="predicted"/>
<reference evidence="3 4" key="1">
    <citation type="submission" date="2018-08" db="EMBL/GenBank/DDBJ databases">
        <title>A genome reference for cultivated species of the human gut microbiota.</title>
        <authorList>
            <person name="Zou Y."/>
            <person name="Xue W."/>
            <person name="Luo G."/>
        </authorList>
    </citation>
    <scope>NUCLEOTIDE SEQUENCE [LARGE SCALE GENOMIC DNA]</scope>
    <source>
        <strain evidence="3 4">TF08-14</strain>
    </source>
</reference>
<dbReference type="EMBL" id="QSRJ01000004">
    <property type="protein sequence ID" value="RGL10697.1"/>
    <property type="molecule type" value="Genomic_DNA"/>
</dbReference>
<dbReference type="PANTHER" id="PTHR42720">
    <property type="entry name" value="GLYCEROL-3-PHOSPHATE DEHYDROGENASE"/>
    <property type="match status" value="1"/>
</dbReference>
<evidence type="ECO:0000313" key="4">
    <source>
        <dbReference type="Proteomes" id="UP000260943"/>
    </source>
</evidence>
<dbReference type="CDD" id="cd19946">
    <property type="entry name" value="GlpA-like_Fer2_BFD-like"/>
    <property type="match status" value="1"/>
</dbReference>